<dbReference type="AlphaFoldDB" id="A0AAG5D3Z0"/>
<dbReference type="EnsemblMetazoa" id="ENSAATROPT006144">
    <property type="protein sequence ID" value="ENSAATROPP005594"/>
    <property type="gene ID" value="ENSAATROPG004975"/>
</dbReference>
<reference evidence="1" key="1">
    <citation type="submission" date="2024-04" db="UniProtKB">
        <authorList>
            <consortium name="EnsemblMetazoa"/>
        </authorList>
    </citation>
    <scope>IDENTIFICATION</scope>
    <source>
        <strain evidence="1">EBRO</strain>
    </source>
</reference>
<organism evidence="1 2">
    <name type="scientific">Anopheles atroparvus</name>
    <name type="common">European mosquito</name>
    <dbReference type="NCBI Taxonomy" id="41427"/>
    <lineage>
        <taxon>Eukaryota</taxon>
        <taxon>Metazoa</taxon>
        <taxon>Ecdysozoa</taxon>
        <taxon>Arthropoda</taxon>
        <taxon>Hexapoda</taxon>
        <taxon>Insecta</taxon>
        <taxon>Pterygota</taxon>
        <taxon>Neoptera</taxon>
        <taxon>Endopterygota</taxon>
        <taxon>Diptera</taxon>
        <taxon>Nematocera</taxon>
        <taxon>Culicoidea</taxon>
        <taxon>Culicidae</taxon>
        <taxon>Anophelinae</taxon>
        <taxon>Anopheles</taxon>
    </lineage>
</organism>
<accession>A0AAG5D3Z0</accession>
<protein>
    <submittedName>
        <fullName evidence="1">Uncharacterized protein</fullName>
    </submittedName>
</protein>
<proteinExistence type="predicted"/>
<name>A0AAG5D3Z0_ANOAO</name>
<sequence length="67" mass="7546">MQNKLLFNNYYYDASQPCVGYGARLRIDTQSVTFSPALFDGLVRFVIEDSSRLKAPIDDLAKVQVSV</sequence>
<dbReference type="Proteomes" id="UP000075880">
    <property type="component" value="Unassembled WGS sequence"/>
</dbReference>
<evidence type="ECO:0000313" key="1">
    <source>
        <dbReference type="EnsemblMetazoa" id="ENSAATROPP005594"/>
    </source>
</evidence>
<keyword evidence="2" id="KW-1185">Reference proteome</keyword>
<evidence type="ECO:0000313" key="2">
    <source>
        <dbReference type="Proteomes" id="UP000075880"/>
    </source>
</evidence>